<evidence type="ECO:0000313" key="2">
    <source>
        <dbReference type="Proteomes" id="UP001056635"/>
    </source>
</evidence>
<evidence type="ECO:0000313" key="1">
    <source>
        <dbReference type="EMBL" id="UQY45989.1"/>
    </source>
</evidence>
<protein>
    <submittedName>
        <fullName evidence="1">Uncharacterized protein</fullName>
    </submittedName>
</protein>
<reference evidence="1" key="1">
    <citation type="submission" date="2021-09" db="EMBL/GenBank/DDBJ databases">
        <title>First case of bloodstream infection caused by Mixta hanseatica sp. nov., a member of the Erwiniaceae family.</title>
        <authorList>
            <person name="Both A."/>
            <person name="Huang J."/>
            <person name="Wenzel P."/>
            <person name="Aepfelbacher M."/>
            <person name="Rohde H."/>
            <person name="Christner M."/>
            <person name="Hentschke M."/>
        </authorList>
    </citation>
    <scope>NUCLEOTIDE SEQUENCE</scope>
    <source>
        <strain evidence="1">X22927</strain>
    </source>
</reference>
<dbReference type="RefSeq" id="WP_249894541.1">
    <property type="nucleotide sequence ID" value="NZ_CP082904.1"/>
</dbReference>
<keyword evidence="2" id="KW-1185">Reference proteome</keyword>
<sequence>MHEQGSPGDDLKRILKDASIVILIRGLHAERGSLPSAQPDDKDKVLIFTPLSAKTNAAP</sequence>
<proteinExistence type="predicted"/>
<dbReference type="EMBL" id="CP082904">
    <property type="protein sequence ID" value="UQY45989.1"/>
    <property type="molecule type" value="Genomic_DNA"/>
</dbReference>
<organism evidence="1 2">
    <name type="scientific">Mixta hanseatica</name>
    <dbReference type="NCBI Taxonomy" id="2872648"/>
    <lineage>
        <taxon>Bacteria</taxon>
        <taxon>Pseudomonadati</taxon>
        <taxon>Pseudomonadota</taxon>
        <taxon>Gammaproteobacteria</taxon>
        <taxon>Enterobacterales</taxon>
        <taxon>Erwiniaceae</taxon>
        <taxon>Mixta</taxon>
    </lineage>
</organism>
<accession>A0ABY4RD05</accession>
<dbReference type="Proteomes" id="UP001056635">
    <property type="component" value="Chromosome"/>
</dbReference>
<name>A0ABY4RD05_9GAMM</name>
<gene>
    <name evidence="1" type="ORF">K6958_10300</name>
</gene>